<evidence type="ECO:0000256" key="1">
    <source>
        <dbReference type="ARBA" id="ARBA00022729"/>
    </source>
</evidence>
<proteinExistence type="predicted"/>
<protein>
    <submittedName>
        <fullName evidence="4">Putative peptidase</fullName>
    </submittedName>
</protein>
<dbReference type="AlphaFoldDB" id="A0A7W9SNW2"/>
<dbReference type="RefSeq" id="WP_184194391.1">
    <property type="nucleotide sequence ID" value="NZ_JACHGW010000002.1"/>
</dbReference>
<evidence type="ECO:0000313" key="4">
    <source>
        <dbReference type="EMBL" id="MBB6050097.1"/>
    </source>
</evidence>
<reference evidence="4 5" key="1">
    <citation type="submission" date="2020-08" db="EMBL/GenBank/DDBJ databases">
        <title>Genomic Encyclopedia of Type Strains, Phase IV (KMG-IV): sequencing the most valuable type-strain genomes for metagenomic binning, comparative biology and taxonomic classification.</title>
        <authorList>
            <person name="Goeker M."/>
        </authorList>
    </citation>
    <scope>NUCLEOTIDE SEQUENCE [LARGE SCALE GENOMIC DNA]</scope>
    <source>
        <strain evidence="4 5">DSM 23562</strain>
    </source>
</reference>
<dbReference type="Gene3D" id="3.40.50.1820">
    <property type="entry name" value="alpha/beta hydrolase"/>
    <property type="match status" value="1"/>
</dbReference>
<evidence type="ECO:0000256" key="2">
    <source>
        <dbReference type="SAM" id="SignalP"/>
    </source>
</evidence>
<dbReference type="EMBL" id="JACHGW010000002">
    <property type="protein sequence ID" value="MBB6050097.1"/>
    <property type="molecule type" value="Genomic_DNA"/>
</dbReference>
<accession>A0A7W9SNW2</accession>
<dbReference type="Proteomes" id="UP000520814">
    <property type="component" value="Unassembled WGS sequence"/>
</dbReference>
<dbReference type="InterPro" id="IPR029058">
    <property type="entry name" value="AB_hydrolase_fold"/>
</dbReference>
<dbReference type="PANTHER" id="PTHR43037">
    <property type="entry name" value="UNNAMED PRODUCT-RELATED"/>
    <property type="match status" value="1"/>
</dbReference>
<sequence>MTKRRYGVGALVALLALGGGLARAQEPAGVGQQRPLALEKSVTKVLKAGYLLYLPKDYGKDPAKKWPVMVFLHGSGESGADLEKVKVHGPPKLIAQGQDLPFIVVSPQAPVFPRRGWDVETLNALLDDVLAKYATDTDRVYLTGLSMGGYGTWAWATANPERFAAIAPICGGGQPRQGARALKNTPIWVFHGAKDPTVPIQESQDMVDALKKAGATEVKFTIYPEAQHDSWTQTYDNPELFTWLLAHTRKKPQ</sequence>
<dbReference type="SUPFAM" id="SSF53474">
    <property type="entry name" value="alpha/beta-Hydrolases"/>
    <property type="match status" value="1"/>
</dbReference>
<dbReference type="InterPro" id="IPR002925">
    <property type="entry name" value="Dienelactn_hydro"/>
</dbReference>
<evidence type="ECO:0000259" key="3">
    <source>
        <dbReference type="Pfam" id="PF01738"/>
    </source>
</evidence>
<evidence type="ECO:0000313" key="5">
    <source>
        <dbReference type="Proteomes" id="UP000520814"/>
    </source>
</evidence>
<dbReference type="PANTHER" id="PTHR43037:SF1">
    <property type="entry name" value="BLL1128 PROTEIN"/>
    <property type="match status" value="1"/>
</dbReference>
<keyword evidence="1 2" id="KW-0732">Signal</keyword>
<dbReference type="InterPro" id="IPR050955">
    <property type="entry name" value="Plant_Biomass_Hydrol_Est"/>
</dbReference>
<dbReference type="Pfam" id="PF01738">
    <property type="entry name" value="DLH"/>
    <property type="match status" value="1"/>
</dbReference>
<name>A0A7W9SNW2_ARMRO</name>
<dbReference type="GO" id="GO:0016787">
    <property type="term" value="F:hydrolase activity"/>
    <property type="evidence" value="ECO:0007669"/>
    <property type="project" value="InterPro"/>
</dbReference>
<feature type="chain" id="PRO_5030558452" evidence="2">
    <location>
        <begin position="25"/>
        <end position="253"/>
    </location>
</feature>
<feature type="domain" description="Dienelactone hydrolase" evidence="3">
    <location>
        <begin position="123"/>
        <end position="228"/>
    </location>
</feature>
<comment type="caution">
    <text evidence="4">The sequence shown here is derived from an EMBL/GenBank/DDBJ whole genome shotgun (WGS) entry which is preliminary data.</text>
</comment>
<gene>
    <name evidence="4" type="ORF">HNQ39_001888</name>
</gene>
<dbReference type="ESTHER" id="9bact-a0a7w9snw2">
    <property type="family name" value="5_AlphaBeta_hydrolase"/>
</dbReference>
<organism evidence="4 5">
    <name type="scientific">Armatimonas rosea</name>
    <dbReference type="NCBI Taxonomy" id="685828"/>
    <lineage>
        <taxon>Bacteria</taxon>
        <taxon>Bacillati</taxon>
        <taxon>Armatimonadota</taxon>
        <taxon>Armatimonadia</taxon>
        <taxon>Armatimonadales</taxon>
        <taxon>Armatimonadaceae</taxon>
        <taxon>Armatimonas</taxon>
    </lineage>
</organism>
<feature type="signal peptide" evidence="2">
    <location>
        <begin position="1"/>
        <end position="24"/>
    </location>
</feature>
<keyword evidence="5" id="KW-1185">Reference proteome</keyword>